<feature type="non-terminal residue" evidence="1">
    <location>
        <position position="1"/>
    </location>
</feature>
<organism evidence="1 2">
    <name type="scientific">Dentiscutata heterogama</name>
    <dbReference type="NCBI Taxonomy" id="1316150"/>
    <lineage>
        <taxon>Eukaryota</taxon>
        <taxon>Fungi</taxon>
        <taxon>Fungi incertae sedis</taxon>
        <taxon>Mucoromycota</taxon>
        <taxon>Glomeromycotina</taxon>
        <taxon>Glomeromycetes</taxon>
        <taxon>Diversisporales</taxon>
        <taxon>Gigasporaceae</taxon>
        <taxon>Dentiscutata</taxon>
    </lineage>
</organism>
<accession>A0ACA9PF29</accession>
<protein>
    <submittedName>
        <fullName evidence="1">576_t:CDS:1</fullName>
    </submittedName>
</protein>
<feature type="non-terminal residue" evidence="1">
    <location>
        <position position="137"/>
    </location>
</feature>
<name>A0ACA9PF29_9GLOM</name>
<evidence type="ECO:0000313" key="2">
    <source>
        <dbReference type="Proteomes" id="UP000789702"/>
    </source>
</evidence>
<gene>
    <name evidence="1" type="ORF">DHETER_LOCUS11837</name>
</gene>
<keyword evidence="2" id="KW-1185">Reference proteome</keyword>
<evidence type="ECO:0000313" key="1">
    <source>
        <dbReference type="EMBL" id="CAG8702670.1"/>
    </source>
</evidence>
<comment type="caution">
    <text evidence="1">The sequence shown here is derived from an EMBL/GenBank/DDBJ whole genome shotgun (WGS) entry which is preliminary data.</text>
</comment>
<dbReference type="EMBL" id="CAJVPU010027173">
    <property type="protein sequence ID" value="CAG8702670.1"/>
    <property type="molecule type" value="Genomic_DNA"/>
</dbReference>
<reference evidence="1" key="1">
    <citation type="submission" date="2021-06" db="EMBL/GenBank/DDBJ databases">
        <authorList>
            <person name="Kallberg Y."/>
            <person name="Tangrot J."/>
            <person name="Rosling A."/>
        </authorList>
    </citation>
    <scope>NUCLEOTIDE SEQUENCE</scope>
    <source>
        <strain evidence="1">IL203A</strain>
    </source>
</reference>
<dbReference type="Proteomes" id="UP000789702">
    <property type="component" value="Unassembled WGS sequence"/>
</dbReference>
<sequence length="137" mass="15489">KKRRRETPPEPTCKGSIGKNKKKAKTTDSVEKENQETPIQKTSPYNISSQSENDKTCQKDVISTALTWDDKVEQDLQVLKDCTNMQTEENTEEEHVPTCISSKIAEVNKETSKQRHVLNNDCAENTDIPLEESVAQP</sequence>
<proteinExistence type="predicted"/>